<dbReference type="PANTHER" id="PTHR41536">
    <property type="entry name" value="PKHD-TYPE HYDROXYLASE YBIX"/>
    <property type="match status" value="1"/>
</dbReference>
<evidence type="ECO:0000256" key="3">
    <source>
        <dbReference type="ARBA" id="ARBA00022896"/>
    </source>
</evidence>
<evidence type="ECO:0000256" key="6">
    <source>
        <dbReference type="ARBA" id="ARBA00023004"/>
    </source>
</evidence>
<dbReference type="AlphaFoldDB" id="A0A3N1KY39"/>
<dbReference type="Gene3D" id="2.60.120.620">
    <property type="entry name" value="q2cbj1_9rhob like domain"/>
    <property type="match status" value="1"/>
</dbReference>
<keyword evidence="5 7" id="KW-0560">Oxidoreductase</keyword>
<dbReference type="GO" id="GO:0016706">
    <property type="term" value="F:2-oxoglutarate-dependent dioxygenase activity"/>
    <property type="evidence" value="ECO:0007669"/>
    <property type="project" value="UniProtKB-UniRule"/>
</dbReference>
<dbReference type="InterPro" id="IPR023550">
    <property type="entry name" value="PKHD_hydroxylase"/>
</dbReference>
<dbReference type="InterPro" id="IPR044862">
    <property type="entry name" value="Pro_4_hyd_alph_FE2OG_OXY"/>
</dbReference>
<dbReference type="HAMAP" id="MF_00657">
    <property type="entry name" value="Hydroxyl_YbiX"/>
    <property type="match status" value="1"/>
</dbReference>
<feature type="binding site" evidence="7">
    <location>
        <position position="155"/>
    </location>
    <ligand>
        <name>Fe cation</name>
        <dbReference type="ChEBI" id="CHEBI:24875"/>
    </ligand>
</feature>
<dbReference type="RefSeq" id="WP_123693477.1">
    <property type="nucleotide sequence ID" value="NZ_AP019700.1"/>
</dbReference>
<feature type="domain" description="Fe2OG dioxygenase" evidence="8">
    <location>
        <begin position="77"/>
        <end position="174"/>
    </location>
</feature>
<comment type="caution">
    <text evidence="9">The sequence shown here is derived from an EMBL/GenBank/DDBJ whole genome shotgun (WGS) entry which is preliminary data.</text>
</comment>
<comment type="cofactor">
    <cofactor evidence="7">
        <name>Fe(2+)</name>
        <dbReference type="ChEBI" id="CHEBI:29033"/>
    </cofactor>
    <text evidence="7">Binds 1 Fe(2+) ion per subunit.</text>
</comment>
<keyword evidence="3 7" id="KW-0847">Vitamin C</keyword>
<evidence type="ECO:0000256" key="4">
    <source>
        <dbReference type="ARBA" id="ARBA00022964"/>
    </source>
</evidence>
<dbReference type="Proteomes" id="UP000278222">
    <property type="component" value="Unassembled WGS sequence"/>
</dbReference>
<dbReference type="InterPro" id="IPR006620">
    <property type="entry name" value="Pro_4_hyd_alph"/>
</dbReference>
<sequence>MLTHIPAVLSGPALARVRALVEAGPFEDGTATASGQAAAVKRNLQIAADPARRRPIDELVMPAILGDPRFVEVAFPKVMAPPTYNRYDVGMTYGDHVDAPFLSSGRVRADISLTLFLSEPEEYEGGALTIRHGDAQFLAKHKAGDLVAYPTTSLHHVSPVTRGKRLAAVSWVQSYVPDERHRRILYELGEAKKLLDRTAPGAPETDALRNGLFNLLRLWWQP</sequence>
<dbReference type="OrthoDB" id="9812472at2"/>
<evidence type="ECO:0000313" key="10">
    <source>
        <dbReference type="Proteomes" id="UP000278222"/>
    </source>
</evidence>
<dbReference type="GO" id="GO:0031418">
    <property type="term" value="F:L-ascorbic acid binding"/>
    <property type="evidence" value="ECO:0007669"/>
    <property type="project" value="UniProtKB-KW"/>
</dbReference>
<dbReference type="GO" id="GO:0005506">
    <property type="term" value="F:iron ion binding"/>
    <property type="evidence" value="ECO:0007669"/>
    <property type="project" value="UniProtKB-UniRule"/>
</dbReference>
<keyword evidence="10" id="KW-1185">Reference proteome</keyword>
<keyword evidence="2 7" id="KW-0479">Metal-binding</keyword>
<dbReference type="InterPro" id="IPR005123">
    <property type="entry name" value="Oxoglu/Fe-dep_dioxygenase_dom"/>
</dbReference>
<evidence type="ECO:0000259" key="8">
    <source>
        <dbReference type="PROSITE" id="PS51471"/>
    </source>
</evidence>
<gene>
    <name evidence="9" type="ORF">EDC65_4348</name>
</gene>
<accession>A0A3N1KY39</accession>
<organism evidence="9 10">
    <name type="scientific">Stella humosa</name>
    <dbReference type="NCBI Taxonomy" id="94"/>
    <lineage>
        <taxon>Bacteria</taxon>
        <taxon>Pseudomonadati</taxon>
        <taxon>Pseudomonadota</taxon>
        <taxon>Alphaproteobacteria</taxon>
        <taxon>Rhodospirillales</taxon>
        <taxon>Stellaceae</taxon>
        <taxon>Stella</taxon>
    </lineage>
</organism>
<dbReference type="Pfam" id="PF13640">
    <property type="entry name" value="2OG-FeII_Oxy_3"/>
    <property type="match status" value="1"/>
</dbReference>
<dbReference type="EMBL" id="RJKX01000016">
    <property type="protein sequence ID" value="ROP83699.1"/>
    <property type="molecule type" value="Genomic_DNA"/>
</dbReference>
<protein>
    <submittedName>
        <fullName evidence="9">PKHD-type hydroxylase</fullName>
    </submittedName>
</protein>
<comment type="cofactor">
    <cofactor evidence="1 7">
        <name>L-ascorbate</name>
        <dbReference type="ChEBI" id="CHEBI:38290"/>
    </cofactor>
</comment>
<dbReference type="NCBIfam" id="NF003975">
    <property type="entry name" value="PRK05467.1-4"/>
    <property type="match status" value="1"/>
</dbReference>
<dbReference type="NCBIfam" id="NF003974">
    <property type="entry name" value="PRK05467.1-3"/>
    <property type="match status" value="1"/>
</dbReference>
<evidence type="ECO:0000256" key="5">
    <source>
        <dbReference type="ARBA" id="ARBA00023002"/>
    </source>
</evidence>
<dbReference type="SMART" id="SM00702">
    <property type="entry name" value="P4Hc"/>
    <property type="match status" value="1"/>
</dbReference>
<proteinExistence type="inferred from homology"/>
<dbReference type="PROSITE" id="PS51471">
    <property type="entry name" value="FE2OG_OXY"/>
    <property type="match status" value="1"/>
</dbReference>
<feature type="binding site" evidence="7">
    <location>
        <position position="96"/>
    </location>
    <ligand>
        <name>Fe cation</name>
        <dbReference type="ChEBI" id="CHEBI:24875"/>
    </ligand>
</feature>
<evidence type="ECO:0000313" key="9">
    <source>
        <dbReference type="EMBL" id="ROP83699.1"/>
    </source>
</evidence>
<dbReference type="GO" id="GO:0006974">
    <property type="term" value="P:DNA damage response"/>
    <property type="evidence" value="ECO:0007669"/>
    <property type="project" value="TreeGrafter"/>
</dbReference>
<evidence type="ECO:0000256" key="2">
    <source>
        <dbReference type="ARBA" id="ARBA00022723"/>
    </source>
</evidence>
<reference evidence="9 10" key="1">
    <citation type="submission" date="2018-11" db="EMBL/GenBank/DDBJ databases">
        <title>Genomic Encyclopedia of Type Strains, Phase IV (KMG-IV): sequencing the most valuable type-strain genomes for metagenomic binning, comparative biology and taxonomic classification.</title>
        <authorList>
            <person name="Goeker M."/>
        </authorList>
    </citation>
    <scope>NUCLEOTIDE SEQUENCE [LARGE SCALE GENOMIC DNA]</scope>
    <source>
        <strain evidence="9 10">DSM 5900</strain>
    </source>
</reference>
<evidence type="ECO:0000256" key="1">
    <source>
        <dbReference type="ARBA" id="ARBA00001961"/>
    </source>
</evidence>
<feature type="binding site" evidence="7">
    <location>
        <position position="98"/>
    </location>
    <ligand>
        <name>Fe cation</name>
        <dbReference type="ChEBI" id="CHEBI:24875"/>
    </ligand>
</feature>
<evidence type="ECO:0000256" key="7">
    <source>
        <dbReference type="HAMAP-Rule" id="MF_00657"/>
    </source>
</evidence>
<keyword evidence="6 7" id="KW-0408">Iron</keyword>
<feature type="binding site" evidence="7">
    <location>
        <position position="165"/>
    </location>
    <ligand>
        <name>2-oxoglutarate</name>
        <dbReference type="ChEBI" id="CHEBI:16810"/>
    </ligand>
</feature>
<keyword evidence="4 7" id="KW-0223">Dioxygenase</keyword>
<name>A0A3N1KY39_9PROT</name>
<dbReference type="PANTHER" id="PTHR41536:SF1">
    <property type="entry name" value="PKHD-TYPE HYDROXYLASE YBIX"/>
    <property type="match status" value="1"/>
</dbReference>
<dbReference type="GO" id="GO:0006879">
    <property type="term" value="P:intracellular iron ion homeostasis"/>
    <property type="evidence" value="ECO:0007669"/>
    <property type="project" value="TreeGrafter"/>
</dbReference>